<evidence type="ECO:0000256" key="1">
    <source>
        <dbReference type="SAM" id="Coils"/>
    </source>
</evidence>
<keyword evidence="1" id="KW-0175">Coiled coil</keyword>
<evidence type="ECO:0000313" key="2">
    <source>
        <dbReference type="EMBL" id="NFV79163.1"/>
    </source>
</evidence>
<dbReference type="EMBL" id="JAAIYP010000011">
    <property type="protein sequence ID" value="NFV79163.1"/>
    <property type="molecule type" value="Genomic_DNA"/>
</dbReference>
<proteinExistence type="predicted"/>
<feature type="coiled-coil region" evidence="1">
    <location>
        <begin position="55"/>
        <end position="82"/>
    </location>
</feature>
<sequence length="92" mass="10114">MVSGSIVSFPRHLSAGRPIWYVRAASASVEAIVDWDELEPAKKKPAPRNLETMGVAELNEYIKTLEAEIERARAAIAAKQSARAGAENFFKK</sequence>
<dbReference type="Pfam" id="PF06698">
    <property type="entry name" value="DUF1192"/>
    <property type="match status" value="1"/>
</dbReference>
<dbReference type="AlphaFoldDB" id="A0A7C9QS18"/>
<gene>
    <name evidence="2" type="ORF">G4223_03415</name>
</gene>
<organism evidence="2 3">
    <name type="scientific">Magnetospirillum aberrantis SpK</name>
    <dbReference type="NCBI Taxonomy" id="908842"/>
    <lineage>
        <taxon>Bacteria</taxon>
        <taxon>Pseudomonadati</taxon>
        <taxon>Pseudomonadota</taxon>
        <taxon>Alphaproteobacteria</taxon>
        <taxon>Rhodospirillales</taxon>
        <taxon>Rhodospirillaceae</taxon>
        <taxon>Magnetospirillum</taxon>
    </lineage>
</organism>
<evidence type="ECO:0000313" key="3">
    <source>
        <dbReference type="Proteomes" id="UP000480684"/>
    </source>
</evidence>
<dbReference type="InterPro" id="IPR009579">
    <property type="entry name" value="DUF1192"/>
</dbReference>
<reference evidence="2 3" key="1">
    <citation type="submission" date="2020-02" db="EMBL/GenBank/DDBJ databases">
        <authorList>
            <person name="Dziuba M."/>
            <person name="Kuznetsov B."/>
            <person name="Mardanov A."/>
            <person name="Ravin N."/>
            <person name="Grouzdev D."/>
        </authorList>
    </citation>
    <scope>NUCLEOTIDE SEQUENCE [LARGE SCALE GENOMIC DNA]</scope>
    <source>
        <strain evidence="2 3">SpK</strain>
    </source>
</reference>
<name>A0A7C9QS18_9PROT</name>
<protein>
    <submittedName>
        <fullName evidence="2">DUF1192 domain-containing protein</fullName>
    </submittedName>
</protein>
<dbReference type="Proteomes" id="UP000480684">
    <property type="component" value="Unassembled WGS sequence"/>
</dbReference>
<comment type="caution">
    <text evidence="2">The sequence shown here is derived from an EMBL/GenBank/DDBJ whole genome shotgun (WGS) entry which is preliminary data.</text>
</comment>
<accession>A0A7C9QS18</accession>
<keyword evidence="3" id="KW-1185">Reference proteome</keyword>